<dbReference type="InterPro" id="IPR022803">
    <property type="entry name" value="Ribosomal_uL5_dom_sf"/>
</dbReference>
<dbReference type="InterPro" id="IPR002132">
    <property type="entry name" value="Ribosomal_uL5"/>
</dbReference>
<accession>A0A873HW14</accession>
<evidence type="ECO:0000259" key="5">
    <source>
        <dbReference type="Pfam" id="PF00673"/>
    </source>
</evidence>
<evidence type="ECO:0000259" key="4">
    <source>
        <dbReference type="Pfam" id="PF00281"/>
    </source>
</evidence>
<feature type="domain" description="Large ribosomal subunit protein uL5 N-terminal" evidence="4">
    <location>
        <begin position="39"/>
        <end position="95"/>
    </location>
</feature>
<dbReference type="Gene3D" id="3.30.1440.10">
    <property type="match status" value="1"/>
</dbReference>
<gene>
    <name evidence="6" type="primary">rpl5</name>
    <name evidence="6" type="ORF">DBVPGmt_031</name>
</gene>
<dbReference type="InterPro" id="IPR031309">
    <property type="entry name" value="Ribosomal_uL5_C"/>
</dbReference>
<reference evidence="6" key="1">
    <citation type="journal article" name="Front. Plant Sci.">
        <title>Sequencing and Analysis of the Complete Organellar Genomes of Prototheca wickerhamii.</title>
        <authorList>
            <person name="Bakula Z."/>
            <person name="Gromadka R."/>
            <person name="Gawor J."/>
            <person name="Siedlecki P."/>
            <person name="Pomorski J.J."/>
            <person name="Maciszewski K."/>
            <person name="Gromadka A."/>
            <person name="Karnkowska A."/>
            <person name="Jagielski T."/>
        </authorList>
    </citation>
    <scope>NUCLEOTIDE SEQUENCE</scope>
    <source>
        <strain evidence="6">DBVPG</strain>
    </source>
</reference>
<dbReference type="AlphaFoldDB" id="A0A873HW14"/>
<evidence type="ECO:0000313" key="6">
    <source>
        <dbReference type="EMBL" id="QOZ41733.1"/>
    </source>
</evidence>
<dbReference type="InterPro" id="IPR031310">
    <property type="entry name" value="Ribosomal_uL5_N"/>
</dbReference>
<dbReference type="Pfam" id="PF00281">
    <property type="entry name" value="Ribosomal_L5"/>
    <property type="match status" value="1"/>
</dbReference>
<comment type="similarity">
    <text evidence="1">Belongs to the universal ribosomal protein uL5 family.</text>
</comment>
<protein>
    <submittedName>
        <fullName evidence="6">Ribosomal protein L5</fullName>
    </submittedName>
</protein>
<dbReference type="GO" id="GO:0005840">
    <property type="term" value="C:ribosome"/>
    <property type="evidence" value="ECO:0007669"/>
    <property type="project" value="UniProtKB-KW"/>
</dbReference>
<dbReference type="GO" id="GO:1990904">
    <property type="term" value="C:ribonucleoprotein complex"/>
    <property type="evidence" value="ECO:0007669"/>
    <property type="project" value="UniProtKB-KW"/>
</dbReference>
<geneLocation type="mitochondrion" evidence="6"/>
<keyword evidence="6" id="KW-0496">Mitochondrion</keyword>
<organism evidence="6">
    <name type="scientific">Prototheca wickerhamii</name>
    <dbReference type="NCBI Taxonomy" id="3111"/>
    <lineage>
        <taxon>Eukaryota</taxon>
        <taxon>Viridiplantae</taxon>
        <taxon>Chlorophyta</taxon>
        <taxon>core chlorophytes</taxon>
        <taxon>Trebouxiophyceae</taxon>
        <taxon>Chlorellales</taxon>
        <taxon>Chlorellaceae</taxon>
        <taxon>Prototheca</taxon>
    </lineage>
</organism>
<dbReference type="PANTHER" id="PTHR11994">
    <property type="entry name" value="60S RIBOSOMAL PROTEIN L11-RELATED"/>
    <property type="match status" value="1"/>
</dbReference>
<proteinExistence type="inferred from homology"/>
<dbReference type="GO" id="GO:0006412">
    <property type="term" value="P:translation"/>
    <property type="evidence" value="ECO:0007669"/>
    <property type="project" value="InterPro"/>
</dbReference>
<evidence type="ECO:0000256" key="2">
    <source>
        <dbReference type="ARBA" id="ARBA00022980"/>
    </source>
</evidence>
<evidence type="ECO:0000256" key="3">
    <source>
        <dbReference type="ARBA" id="ARBA00023274"/>
    </source>
</evidence>
<dbReference type="GO" id="GO:0003735">
    <property type="term" value="F:structural constituent of ribosome"/>
    <property type="evidence" value="ECO:0007669"/>
    <property type="project" value="InterPro"/>
</dbReference>
<dbReference type="SUPFAM" id="SSF55282">
    <property type="entry name" value="RL5-like"/>
    <property type="match status" value="1"/>
</dbReference>
<sequence>MKNIQTNENFSICYTDTALERYYKDIVSQDLCLKQNYRNIMECAVLDKIVCNTSSKLYASDKELILPALTALELITGQKPKYTCARKSISTFKLRQFQILGCKNSLRKNKMYQFLEKYIAMVSVRSKDWNEKTSKSGSFKTKINRSSKDYVVLNSNFFPELQQHDELFQTITGIQLSLSSNSLAKNSKNFKKINKQIVNKDLDNLIPLSNNKNLGKEKDGMLLYSAFQLIV</sequence>
<dbReference type="EMBL" id="MN794237">
    <property type="protein sequence ID" value="QOZ41733.1"/>
    <property type="molecule type" value="Genomic_DNA"/>
</dbReference>
<keyword evidence="3" id="KW-0687">Ribonucleoprotein</keyword>
<feature type="domain" description="Large ribosomal subunit protein uL5 C-terminal" evidence="5">
    <location>
        <begin position="100"/>
        <end position="183"/>
    </location>
</feature>
<evidence type="ECO:0000256" key="1">
    <source>
        <dbReference type="ARBA" id="ARBA00008553"/>
    </source>
</evidence>
<name>A0A873HW14_PROWI</name>
<dbReference type="Pfam" id="PF00673">
    <property type="entry name" value="Ribosomal_L5_C"/>
    <property type="match status" value="1"/>
</dbReference>
<keyword evidence="2 6" id="KW-0689">Ribosomal protein</keyword>